<proteinExistence type="predicted"/>
<protein>
    <submittedName>
        <fullName evidence="1">Uncharacterized protein</fullName>
    </submittedName>
</protein>
<comment type="caution">
    <text evidence="1">The sequence shown here is derived from an EMBL/GenBank/DDBJ whole genome shotgun (WGS) entry which is preliminary data.</text>
</comment>
<dbReference type="Proteomes" id="UP000822688">
    <property type="component" value="Chromosome 9"/>
</dbReference>
<gene>
    <name evidence="1" type="ORF">KC19_9G058300</name>
</gene>
<evidence type="ECO:0000313" key="1">
    <source>
        <dbReference type="EMBL" id="KAG0561356.1"/>
    </source>
</evidence>
<organism evidence="1 2">
    <name type="scientific">Ceratodon purpureus</name>
    <name type="common">Fire moss</name>
    <name type="synonym">Dicranum purpureum</name>
    <dbReference type="NCBI Taxonomy" id="3225"/>
    <lineage>
        <taxon>Eukaryota</taxon>
        <taxon>Viridiplantae</taxon>
        <taxon>Streptophyta</taxon>
        <taxon>Embryophyta</taxon>
        <taxon>Bryophyta</taxon>
        <taxon>Bryophytina</taxon>
        <taxon>Bryopsida</taxon>
        <taxon>Dicranidae</taxon>
        <taxon>Pseudoditrichales</taxon>
        <taxon>Ditrichaceae</taxon>
        <taxon>Ceratodon</taxon>
    </lineage>
</organism>
<reference evidence="1" key="1">
    <citation type="submission" date="2020-06" db="EMBL/GenBank/DDBJ databases">
        <title>WGS assembly of Ceratodon purpureus strain R40.</title>
        <authorList>
            <person name="Carey S.B."/>
            <person name="Jenkins J."/>
            <person name="Shu S."/>
            <person name="Lovell J.T."/>
            <person name="Sreedasyam A."/>
            <person name="Maumus F."/>
            <person name="Tiley G.P."/>
            <person name="Fernandez-Pozo N."/>
            <person name="Barry K."/>
            <person name="Chen C."/>
            <person name="Wang M."/>
            <person name="Lipzen A."/>
            <person name="Daum C."/>
            <person name="Saski C.A."/>
            <person name="Payton A.C."/>
            <person name="Mcbreen J.C."/>
            <person name="Conrad R.E."/>
            <person name="Kollar L.M."/>
            <person name="Olsson S."/>
            <person name="Huttunen S."/>
            <person name="Landis J.B."/>
            <person name="Wickett N.J."/>
            <person name="Johnson M.G."/>
            <person name="Rensing S.A."/>
            <person name="Grimwood J."/>
            <person name="Schmutz J."/>
            <person name="Mcdaniel S.F."/>
        </authorList>
    </citation>
    <scope>NUCLEOTIDE SEQUENCE</scope>
    <source>
        <strain evidence="1">R40</strain>
    </source>
</reference>
<keyword evidence="2" id="KW-1185">Reference proteome</keyword>
<dbReference type="EMBL" id="CM026430">
    <property type="protein sequence ID" value="KAG0561356.1"/>
    <property type="molecule type" value="Genomic_DNA"/>
</dbReference>
<dbReference type="AlphaFoldDB" id="A0A8T0GP41"/>
<sequence length="110" mass="12436">MQKYIYIYIFLGSSITTNIRPYLNLFQLTIIIAQTMTSTQFPTLLPQRRTKYPVVSSTQNLTQTLESDTATSTLIVKLLRTISEVLYPVCKQACTTLLVPGIAQEDESLQ</sequence>
<evidence type="ECO:0000313" key="2">
    <source>
        <dbReference type="Proteomes" id="UP000822688"/>
    </source>
</evidence>
<name>A0A8T0GP41_CERPU</name>
<accession>A0A8T0GP41</accession>